<dbReference type="Proteomes" id="UP000076447">
    <property type="component" value="Unassembled WGS sequence"/>
</dbReference>
<dbReference type="RefSeq" id="WP_068625117.1">
    <property type="nucleotide sequence ID" value="NZ_LRIE01000079.1"/>
</dbReference>
<dbReference type="Gene3D" id="3.60.15.10">
    <property type="entry name" value="Ribonuclease Z/Hydroxyacylglutathione hydrolase-like"/>
    <property type="match status" value="1"/>
</dbReference>
<evidence type="ECO:0000256" key="1">
    <source>
        <dbReference type="SAM" id="MobiDB-lite"/>
    </source>
</evidence>
<dbReference type="GO" id="GO:0042781">
    <property type="term" value="F:3'-tRNA processing endoribonuclease activity"/>
    <property type="evidence" value="ECO:0007669"/>
    <property type="project" value="UniProtKB-EC"/>
</dbReference>
<dbReference type="EMBL" id="LRIE01000079">
    <property type="protein sequence ID" value="KZM34477.1"/>
    <property type="molecule type" value="Genomic_DNA"/>
</dbReference>
<dbReference type="Pfam" id="PF12706">
    <property type="entry name" value="Lactamase_B_2"/>
    <property type="match status" value="1"/>
</dbReference>
<sequence>MRLVVVGCSGSFAGPDSPASSYLVQVPAADSPDGREWNLLLDMGNGALGALQGILDPRRLDAIGLSHLHPDHFVDVCGLYVYLKYHPDRLTAAAASGTGAAAASGAPGGSADQATAGTLPVWGPSNTAERIGATYGLEAGESLESQFDFRAWVPGQVVSVGPLEIEPFRVFHPVEAYGVRVTGPSSLAPGERVTLAYTGDTDVCDGVVELARGADLLLAEAAFHEGRDDAVDRGIHLTGRRAGEVATAAGAKRLVLTHLPAWNDKRAARDEATAVYAGPVDLAATGRVFTL</sequence>
<keyword evidence="3" id="KW-0378">Hydrolase</keyword>
<dbReference type="SUPFAM" id="SSF56281">
    <property type="entry name" value="Metallo-hydrolase/oxidoreductase"/>
    <property type="match status" value="1"/>
</dbReference>
<dbReference type="PANTHER" id="PTHR46018:SF4">
    <property type="entry name" value="METALLO-HYDROLASE YHFI-RELATED"/>
    <property type="match status" value="1"/>
</dbReference>
<dbReference type="Proteomes" id="UP000093412">
    <property type="component" value="Unassembled WGS sequence"/>
</dbReference>
<evidence type="ECO:0000313" key="4">
    <source>
        <dbReference type="EMBL" id="OCI32074.1"/>
    </source>
</evidence>
<dbReference type="EC" id="3.1.26.11" evidence="3"/>
<reference evidence="4 6" key="2">
    <citation type="submission" date="2016-06" db="EMBL/GenBank/DDBJ databases">
        <title>Genome sequence of Oerskovia enterophila DSM 43852.</title>
        <authorList>
            <person name="Poehlein A."/>
            <person name="Jag V."/>
            <person name="Bengelsdorf F.R."/>
            <person name="Daniel R."/>
            <person name="Duerre P."/>
        </authorList>
    </citation>
    <scope>NUCLEOTIDE SEQUENCE [LARGE SCALE GENOMIC DNA]</scope>
    <source>
        <strain evidence="4 6">DSM 43852</strain>
    </source>
</reference>
<dbReference type="STRING" id="43678.OJAG_27750"/>
<dbReference type="OrthoDB" id="9800940at2"/>
<feature type="domain" description="Metallo-beta-lactamase" evidence="2">
    <location>
        <begin position="40"/>
        <end position="258"/>
    </location>
</feature>
<protein>
    <submittedName>
        <fullName evidence="4">Ribonuclease BN</fullName>
        <ecNumber evidence="4">3.1.-.-</ecNumber>
    </submittedName>
    <submittedName>
        <fullName evidence="3">Ribonuclease Z</fullName>
        <ecNumber evidence="3">3.1.26.11</ecNumber>
    </submittedName>
</protein>
<organism evidence="3 5">
    <name type="scientific">Oerskovia enterophila</name>
    <dbReference type="NCBI Taxonomy" id="43678"/>
    <lineage>
        <taxon>Bacteria</taxon>
        <taxon>Bacillati</taxon>
        <taxon>Actinomycetota</taxon>
        <taxon>Actinomycetes</taxon>
        <taxon>Micrococcales</taxon>
        <taxon>Cellulomonadaceae</taxon>
        <taxon>Oerskovia</taxon>
    </lineage>
</organism>
<gene>
    <name evidence="3" type="primary">rnz_2</name>
    <name evidence="4" type="synonym">rbn</name>
    <name evidence="4" type="ORF">OERS_12270</name>
    <name evidence="3" type="ORF">OJAG_27750</name>
</gene>
<dbReference type="InterPro" id="IPR036866">
    <property type="entry name" value="RibonucZ/Hydroxyglut_hydro"/>
</dbReference>
<feature type="region of interest" description="Disordered" evidence="1">
    <location>
        <begin position="101"/>
        <end position="122"/>
    </location>
</feature>
<dbReference type="EC" id="3.1.-.-" evidence="4"/>
<proteinExistence type="predicted"/>
<evidence type="ECO:0000313" key="6">
    <source>
        <dbReference type="Proteomes" id="UP000093412"/>
    </source>
</evidence>
<dbReference type="CDD" id="cd07716">
    <property type="entry name" value="RNaseZ_short-form-like_MBL-fold"/>
    <property type="match status" value="1"/>
</dbReference>
<comment type="caution">
    <text evidence="3">The sequence shown here is derived from an EMBL/GenBank/DDBJ whole genome shotgun (WGS) entry which is preliminary data.</text>
</comment>
<dbReference type="EMBL" id="MAQA01000010">
    <property type="protein sequence ID" value="OCI32074.1"/>
    <property type="molecule type" value="Genomic_DNA"/>
</dbReference>
<feature type="compositionally biased region" description="Low complexity" evidence="1">
    <location>
        <begin position="101"/>
        <end position="111"/>
    </location>
</feature>
<evidence type="ECO:0000259" key="2">
    <source>
        <dbReference type="Pfam" id="PF12706"/>
    </source>
</evidence>
<evidence type="ECO:0000313" key="3">
    <source>
        <dbReference type="EMBL" id="KZM34477.1"/>
    </source>
</evidence>
<evidence type="ECO:0000313" key="5">
    <source>
        <dbReference type="Proteomes" id="UP000076447"/>
    </source>
</evidence>
<dbReference type="PATRIC" id="fig|43678.3.peg.2902"/>
<dbReference type="PANTHER" id="PTHR46018">
    <property type="entry name" value="ZINC PHOSPHODIESTERASE ELAC PROTEIN 1"/>
    <property type="match status" value="1"/>
</dbReference>
<dbReference type="InterPro" id="IPR001279">
    <property type="entry name" value="Metallo-B-lactamas"/>
</dbReference>
<reference evidence="3 5" key="1">
    <citation type="submission" date="2016-01" db="EMBL/GenBank/DDBJ databases">
        <title>Genome sequence of Oerskovia enterophila VJag, an agar and cellulose degrading bacterium.</title>
        <authorList>
            <person name="Poehlein A."/>
            <person name="Jag V."/>
            <person name="Bengelsdorf F."/>
            <person name="Duerre P."/>
            <person name="Daniel R."/>
        </authorList>
    </citation>
    <scope>NUCLEOTIDE SEQUENCE [LARGE SCALE GENOMIC DNA]</scope>
    <source>
        <strain evidence="3 5">VJag</strain>
    </source>
</reference>
<accession>A0A161XCW5</accession>
<dbReference type="AlphaFoldDB" id="A0A161XCW5"/>
<keyword evidence="6" id="KW-1185">Reference proteome</keyword>
<name>A0A161XCW5_9CELL</name>